<dbReference type="AlphaFoldDB" id="A0A212L7B6"/>
<evidence type="ECO:0008006" key="2">
    <source>
        <dbReference type="Google" id="ProtNLM"/>
    </source>
</evidence>
<accession>A0A212L7B6</accession>
<name>A0A212L7B6_9BACT</name>
<sequence>MSDADLRRPARRFSLRPLPVALLLALLASLLFSGCGQGVRVQPKGQVQTSIGVGR</sequence>
<dbReference type="RefSeq" id="WP_179980579.1">
    <property type="nucleotide sequence ID" value="NZ_LT608333.1"/>
</dbReference>
<gene>
    <name evidence="1" type="ORF">KL86DES1_21145</name>
</gene>
<reference evidence="1" key="1">
    <citation type="submission" date="2016-08" db="EMBL/GenBank/DDBJ databases">
        <authorList>
            <person name="Seilhamer J.J."/>
        </authorList>
    </citation>
    <scope>NUCLEOTIDE SEQUENCE</scope>
    <source>
        <strain evidence="1">86-1</strain>
    </source>
</reference>
<dbReference type="PROSITE" id="PS51257">
    <property type="entry name" value="PROKAR_LIPOPROTEIN"/>
    <property type="match status" value="1"/>
</dbReference>
<organism evidence="1">
    <name type="scientific">uncultured Desulfovibrio sp</name>
    <dbReference type="NCBI Taxonomy" id="167968"/>
    <lineage>
        <taxon>Bacteria</taxon>
        <taxon>Pseudomonadati</taxon>
        <taxon>Thermodesulfobacteriota</taxon>
        <taxon>Desulfovibrionia</taxon>
        <taxon>Desulfovibrionales</taxon>
        <taxon>Desulfovibrionaceae</taxon>
        <taxon>Desulfovibrio</taxon>
        <taxon>environmental samples</taxon>
    </lineage>
</organism>
<proteinExistence type="predicted"/>
<dbReference type="EMBL" id="FMJC01000002">
    <property type="protein sequence ID" value="SCM73219.1"/>
    <property type="molecule type" value="Genomic_DNA"/>
</dbReference>
<protein>
    <recommendedName>
        <fullName evidence="2">Lipoprotein</fullName>
    </recommendedName>
</protein>
<evidence type="ECO:0000313" key="1">
    <source>
        <dbReference type="EMBL" id="SCM73219.1"/>
    </source>
</evidence>